<proteinExistence type="predicted"/>
<organism evidence="2 3">
    <name type="scientific">Brachionus plicatilis</name>
    <name type="common">Marine rotifer</name>
    <name type="synonym">Brachionus muelleri</name>
    <dbReference type="NCBI Taxonomy" id="10195"/>
    <lineage>
        <taxon>Eukaryota</taxon>
        <taxon>Metazoa</taxon>
        <taxon>Spiralia</taxon>
        <taxon>Gnathifera</taxon>
        <taxon>Rotifera</taxon>
        <taxon>Eurotatoria</taxon>
        <taxon>Monogononta</taxon>
        <taxon>Pseudotrocha</taxon>
        <taxon>Ploima</taxon>
        <taxon>Brachionidae</taxon>
        <taxon>Brachionus</taxon>
    </lineage>
</organism>
<accession>A0A3M7QQN4</accession>
<evidence type="ECO:0000313" key="2">
    <source>
        <dbReference type="EMBL" id="RNA13285.1"/>
    </source>
</evidence>
<dbReference type="AlphaFoldDB" id="A0A3M7QQN4"/>
<keyword evidence="3" id="KW-1185">Reference proteome</keyword>
<evidence type="ECO:0000256" key="1">
    <source>
        <dbReference type="SAM" id="SignalP"/>
    </source>
</evidence>
<protein>
    <submittedName>
        <fullName evidence="2">Glycoside hydrolase</fullName>
    </submittedName>
</protein>
<reference evidence="2 3" key="1">
    <citation type="journal article" date="2018" name="Sci. Rep.">
        <title>Genomic signatures of local adaptation to the degree of environmental predictability in rotifers.</title>
        <authorList>
            <person name="Franch-Gras L."/>
            <person name="Hahn C."/>
            <person name="Garcia-Roger E.M."/>
            <person name="Carmona M.J."/>
            <person name="Serra M."/>
            <person name="Gomez A."/>
        </authorList>
    </citation>
    <scope>NUCLEOTIDE SEQUENCE [LARGE SCALE GENOMIC DNA]</scope>
    <source>
        <strain evidence="2">HYR1</strain>
    </source>
</reference>
<dbReference type="GO" id="GO:0016787">
    <property type="term" value="F:hydrolase activity"/>
    <property type="evidence" value="ECO:0007669"/>
    <property type="project" value="UniProtKB-KW"/>
</dbReference>
<dbReference type="EMBL" id="REGN01005453">
    <property type="protein sequence ID" value="RNA13285.1"/>
    <property type="molecule type" value="Genomic_DNA"/>
</dbReference>
<comment type="caution">
    <text evidence="2">The sequence shown here is derived from an EMBL/GenBank/DDBJ whole genome shotgun (WGS) entry which is preliminary data.</text>
</comment>
<feature type="signal peptide" evidence="1">
    <location>
        <begin position="1"/>
        <end position="16"/>
    </location>
</feature>
<keyword evidence="2" id="KW-0378">Hydrolase</keyword>
<gene>
    <name evidence="2" type="ORF">BpHYR1_035981</name>
</gene>
<name>A0A3M7QQN4_BRAPC</name>
<dbReference type="SUPFAM" id="SSF49899">
    <property type="entry name" value="Concanavalin A-like lectins/glucanases"/>
    <property type="match status" value="1"/>
</dbReference>
<dbReference type="Gene3D" id="2.60.120.200">
    <property type="match status" value="1"/>
</dbReference>
<feature type="chain" id="PRO_5018001544" evidence="1">
    <location>
        <begin position="17"/>
        <end position="579"/>
    </location>
</feature>
<sequence>MKSLIFILTVIINVQAESHIFHKRNVDLRIEMDGMEIEKRNILNLIKCIGLCNKENKCHFVSYKSSLCVLYSFYAEYYLQYSADTILYEKLNHRNIGLTNYWPIENSQAMDVVGAKDLYEPINCLFSNDRFGTNASALSFNSGFMKAPSGDYLGGKEFTVLAWVKLRSYSSWQRFIDFGNGPYINNILVILSDEDKIFSFRIVISNLYKEVKSSALQLNTWYHLGFTLNQETMSIYIDGNLKNSTQTENTNLGTDDFKEYCFIGKSAFSHDPSGNFECDDIKFFNKALTDVEIETSWGLYQDLLKSASQQNSYTENIYELNEHISKKIIHAAQKKRMKMRKLFQKSRCGSLKVSFNKLTSELRLGLKEFWNQNWLMNKIGKHPLSSIPFWRKINKFRTKKLTRQIPSLLKDGKQYDSGTDKGKNFGDLLATTFSPHLDFVESDDNYSILTFGPMVDEMKERCNSRLNIIKYLSNRKWGLKPKTLDSFSGTNIKKIQVIQNSAVQFILKLKYDTPSNIMHQEAFNKLKLLTVTNRLFELSERYVRAGLNHSVPLVVRLVEEYREGFESRYIESSVQKTNK</sequence>
<dbReference type="InterPro" id="IPR013320">
    <property type="entry name" value="ConA-like_dom_sf"/>
</dbReference>
<dbReference type="Pfam" id="PF13385">
    <property type="entry name" value="Laminin_G_3"/>
    <property type="match status" value="1"/>
</dbReference>
<keyword evidence="1" id="KW-0732">Signal</keyword>
<dbReference type="Proteomes" id="UP000276133">
    <property type="component" value="Unassembled WGS sequence"/>
</dbReference>
<evidence type="ECO:0000313" key="3">
    <source>
        <dbReference type="Proteomes" id="UP000276133"/>
    </source>
</evidence>